<proteinExistence type="predicted"/>
<organism evidence="1 2">
    <name type="scientific">Zalaria obscura</name>
    <dbReference type="NCBI Taxonomy" id="2024903"/>
    <lineage>
        <taxon>Eukaryota</taxon>
        <taxon>Fungi</taxon>
        <taxon>Dikarya</taxon>
        <taxon>Ascomycota</taxon>
        <taxon>Pezizomycotina</taxon>
        <taxon>Dothideomycetes</taxon>
        <taxon>Dothideomycetidae</taxon>
        <taxon>Dothideales</taxon>
        <taxon>Zalariaceae</taxon>
        <taxon>Zalaria</taxon>
    </lineage>
</organism>
<evidence type="ECO:0000313" key="1">
    <source>
        <dbReference type="EMBL" id="KAK8206771.1"/>
    </source>
</evidence>
<sequence>MSVIPMSRRNWEAGETSRGRRTVTPRWTITVVASGVGPGQAESKIAGQGPRGSGAHVGVRHSEVRCFETWNLEIDIS</sequence>
<name>A0ACC3SEP2_9PEZI</name>
<accession>A0ACC3SEP2</accession>
<evidence type="ECO:0000313" key="2">
    <source>
        <dbReference type="Proteomes" id="UP001320706"/>
    </source>
</evidence>
<gene>
    <name evidence="1" type="ORF">M8818_004605</name>
</gene>
<dbReference type="Proteomes" id="UP001320706">
    <property type="component" value="Unassembled WGS sequence"/>
</dbReference>
<keyword evidence="2" id="KW-1185">Reference proteome</keyword>
<protein>
    <submittedName>
        <fullName evidence="1">Uncharacterized protein</fullName>
    </submittedName>
</protein>
<dbReference type="EMBL" id="JAMKPW020000022">
    <property type="protein sequence ID" value="KAK8206771.1"/>
    <property type="molecule type" value="Genomic_DNA"/>
</dbReference>
<comment type="caution">
    <text evidence="1">The sequence shown here is derived from an EMBL/GenBank/DDBJ whole genome shotgun (WGS) entry which is preliminary data.</text>
</comment>
<reference evidence="1" key="1">
    <citation type="submission" date="2024-02" db="EMBL/GenBank/DDBJ databases">
        <title>Metagenome Assembled Genome of Zalaria obscura JY119.</title>
        <authorList>
            <person name="Vighnesh L."/>
            <person name="Jagadeeshwari U."/>
            <person name="Venkata Ramana C."/>
            <person name="Sasikala C."/>
        </authorList>
    </citation>
    <scope>NUCLEOTIDE SEQUENCE</scope>
    <source>
        <strain evidence="1">JY119</strain>
    </source>
</reference>